<dbReference type="SUPFAM" id="SSF50193">
    <property type="entry name" value="Ribosomal protein L14"/>
    <property type="match status" value="1"/>
</dbReference>
<dbReference type="InterPro" id="IPR036853">
    <property type="entry name" value="Ribosomal_uL14_sf"/>
</dbReference>
<dbReference type="EMBL" id="KT175739">
    <property type="protein sequence ID" value="AKT93808.1"/>
    <property type="molecule type" value="Genomic_DNA"/>
</dbReference>
<evidence type="ECO:0000313" key="6">
    <source>
        <dbReference type="EMBL" id="AKT93808.1"/>
    </source>
</evidence>
<dbReference type="EMBL" id="KT175741">
    <property type="protein sequence ID" value="AKT93884.1"/>
    <property type="molecule type" value="Genomic_DNA"/>
</dbReference>
<dbReference type="GO" id="GO:0006412">
    <property type="term" value="P:translation"/>
    <property type="evidence" value="ECO:0007669"/>
    <property type="project" value="InterPro"/>
</dbReference>
<evidence type="ECO:0000256" key="2">
    <source>
        <dbReference type="ARBA" id="ARBA00022980"/>
    </source>
</evidence>
<evidence type="ECO:0000256" key="3">
    <source>
        <dbReference type="ARBA" id="ARBA00023274"/>
    </source>
</evidence>
<proteinExistence type="inferred from homology"/>
<accession>A0A0K1HP88</accession>
<geneLocation type="mitochondrion" evidence="7"/>
<dbReference type="Gene3D" id="2.40.150.20">
    <property type="entry name" value="Ribosomal protein L14"/>
    <property type="match status" value="1"/>
</dbReference>
<comment type="similarity">
    <text evidence="1 4">Belongs to the universal ribosomal protein uL14 family.</text>
</comment>
<protein>
    <submittedName>
        <fullName evidence="7">Ribsomal protein L14</fullName>
    </submittedName>
</protein>
<dbReference type="AlphaFoldDB" id="A0A0K1HP88"/>
<keyword evidence="7" id="KW-0496">Mitochondrion</keyword>
<dbReference type="PANTHER" id="PTHR11761">
    <property type="entry name" value="50S/60S RIBOSOMAL PROTEIN L14/L23"/>
    <property type="match status" value="1"/>
</dbReference>
<dbReference type="Pfam" id="PF00238">
    <property type="entry name" value="Ribosomal_L14"/>
    <property type="match status" value="1"/>
</dbReference>
<dbReference type="HAMAP" id="MF_01367">
    <property type="entry name" value="Ribosomal_uL14"/>
    <property type="match status" value="1"/>
</dbReference>
<dbReference type="GO" id="GO:0070180">
    <property type="term" value="F:large ribosomal subunit rRNA binding"/>
    <property type="evidence" value="ECO:0007669"/>
    <property type="project" value="TreeGrafter"/>
</dbReference>
<dbReference type="SMART" id="SM01374">
    <property type="entry name" value="Ribosomal_L14"/>
    <property type="match status" value="1"/>
</dbReference>
<evidence type="ECO:0000256" key="4">
    <source>
        <dbReference type="RuleBase" id="RU003949"/>
    </source>
</evidence>
<keyword evidence="2 4" id="KW-0689">Ribosomal protein</keyword>
<evidence type="ECO:0000313" key="5">
    <source>
        <dbReference type="EMBL" id="AKT93779.1"/>
    </source>
</evidence>
<organism evidence="7">
    <name type="scientific">Balamuthia mandrillaris</name>
    <dbReference type="NCBI Taxonomy" id="66527"/>
    <lineage>
        <taxon>Eukaryota</taxon>
        <taxon>Amoebozoa</taxon>
        <taxon>Discosea</taxon>
        <taxon>Longamoebia</taxon>
        <taxon>Centramoebida</taxon>
        <taxon>Balamuthiidae</taxon>
        <taxon>Balamuthia</taxon>
    </lineage>
</organism>
<gene>
    <name evidence="7" type="primary">rpl14</name>
</gene>
<evidence type="ECO:0000313" key="7">
    <source>
        <dbReference type="EMBL" id="AKT93884.1"/>
    </source>
</evidence>
<reference evidence="7" key="1">
    <citation type="journal article" date="2015" name="Genome Med.">
        <title>Clinical metagenomic identification of Balamuthia mandrillaris encephalitis and assembly of the draft genome: the continuing case for reference genome sequencing.</title>
        <authorList>
            <person name="Greninger A.L."/>
            <person name="Messacar K."/>
            <person name="Dunnebacke T."/>
            <person name="Naccache S.N."/>
            <person name="Federman S."/>
            <person name="Bouquet J."/>
            <person name="Mirsky D."/>
            <person name="Nomura Y."/>
            <person name="Yagi S."/>
            <person name="Glaser C."/>
            <person name="Vollmer M."/>
            <person name="Press C.A."/>
            <person name="Klenschmidt-DeMasters B.K."/>
            <person name="Dominguez S.R."/>
            <person name="Chiu C.Y."/>
        </authorList>
    </citation>
    <scope>NUCLEOTIDE SEQUENCE</scope>
    <source>
        <strain evidence="6">GAM-19</strain>
        <strain evidence="7">V039</strain>
        <strain evidence="5">V188</strain>
    </source>
</reference>
<name>A0A0K1HP88_9EUKA</name>
<sequence>MIMIQISSVLKVADNSGARILFCIHTPKEAKRLGAFPGMLIRASVRRVILRKKLKKSRVLKEGQLCTALVVRTVYGFKRWGNFFFSASSNSVVLVNKYLLPVGSRLFGPIFREIRSKKFFKIIAKSEVAL</sequence>
<keyword evidence="3 4" id="KW-0687">Ribonucleoprotein</keyword>
<dbReference type="GO" id="GO:0003735">
    <property type="term" value="F:structural constituent of ribosome"/>
    <property type="evidence" value="ECO:0007669"/>
    <property type="project" value="InterPro"/>
</dbReference>
<dbReference type="PANTHER" id="PTHR11761:SF3">
    <property type="entry name" value="LARGE RIBOSOMAL SUBUNIT PROTEIN UL14M"/>
    <property type="match status" value="1"/>
</dbReference>
<dbReference type="InterPro" id="IPR000218">
    <property type="entry name" value="Ribosomal_uL14"/>
</dbReference>
<dbReference type="GO" id="GO:0022625">
    <property type="term" value="C:cytosolic large ribosomal subunit"/>
    <property type="evidence" value="ECO:0007669"/>
    <property type="project" value="TreeGrafter"/>
</dbReference>
<dbReference type="EMBL" id="KT175738">
    <property type="protein sequence ID" value="AKT93779.1"/>
    <property type="molecule type" value="Genomic_DNA"/>
</dbReference>
<evidence type="ECO:0000256" key="1">
    <source>
        <dbReference type="ARBA" id="ARBA00010745"/>
    </source>
</evidence>
<dbReference type="CDD" id="cd00337">
    <property type="entry name" value="Ribosomal_uL14"/>
    <property type="match status" value="1"/>
</dbReference>